<name>A0A9P5ZTE5_PLEER</name>
<gene>
    <name evidence="2" type="ORF">BDN71DRAFT_1433914</name>
</gene>
<feature type="compositionally biased region" description="Basic residues" evidence="1">
    <location>
        <begin position="371"/>
        <end position="386"/>
    </location>
</feature>
<feature type="compositionally biased region" description="Basic and acidic residues" evidence="1">
    <location>
        <begin position="324"/>
        <end position="335"/>
    </location>
</feature>
<feature type="region of interest" description="Disordered" evidence="1">
    <location>
        <begin position="324"/>
        <end position="450"/>
    </location>
</feature>
<feature type="compositionally biased region" description="Acidic residues" evidence="1">
    <location>
        <begin position="399"/>
        <end position="409"/>
    </location>
</feature>
<protein>
    <submittedName>
        <fullName evidence="2">Uncharacterized protein</fullName>
    </submittedName>
</protein>
<reference evidence="2" key="1">
    <citation type="submission" date="2020-11" db="EMBL/GenBank/DDBJ databases">
        <authorList>
            <consortium name="DOE Joint Genome Institute"/>
            <person name="Ahrendt S."/>
            <person name="Riley R."/>
            <person name="Andreopoulos W."/>
            <person name="Labutti K."/>
            <person name="Pangilinan J."/>
            <person name="Ruiz-Duenas F.J."/>
            <person name="Barrasa J.M."/>
            <person name="Sanchez-Garcia M."/>
            <person name="Camarero S."/>
            <person name="Miyauchi S."/>
            <person name="Serrano A."/>
            <person name="Linde D."/>
            <person name="Babiker R."/>
            <person name="Drula E."/>
            <person name="Ayuso-Fernandez I."/>
            <person name="Pacheco R."/>
            <person name="Padilla G."/>
            <person name="Ferreira P."/>
            <person name="Barriuso J."/>
            <person name="Kellner H."/>
            <person name="Castanera R."/>
            <person name="Alfaro M."/>
            <person name="Ramirez L."/>
            <person name="Pisabarro A.G."/>
            <person name="Kuo A."/>
            <person name="Tritt A."/>
            <person name="Lipzen A."/>
            <person name="He G."/>
            <person name="Yan M."/>
            <person name="Ng V."/>
            <person name="Cullen D."/>
            <person name="Martin F."/>
            <person name="Rosso M.-N."/>
            <person name="Henrissat B."/>
            <person name="Hibbett D."/>
            <person name="Martinez A.T."/>
            <person name="Grigoriev I.V."/>
        </authorList>
    </citation>
    <scope>NUCLEOTIDE SEQUENCE</scope>
    <source>
        <strain evidence="2">ATCC 90797</strain>
    </source>
</reference>
<evidence type="ECO:0000313" key="3">
    <source>
        <dbReference type="Proteomes" id="UP000807025"/>
    </source>
</evidence>
<proteinExistence type="predicted"/>
<sequence length="753" mass="85137">MQKLLHLSSYKTTTNGQPFAEGLDKKYAPNFETSAILICSQLEQYKVASFNSRIKGREAVDAIVNDYFKIFDWRLPVTQEPEDGAPPPNLILEASLPPEEERVKQQVVAHMKQVHDAALEFQSPAGFIIGLHESTMDYRTSLATPPLTPPPSSLHYAKQAPSELKQTFENEFATSGQPKNNCANACNKYMLAHFKSLLPDVQESWAVKAKDCLDHIGDFFYPILDGVHDLLHMHVTVMIGGPEPVKGGQLNVLSLHSGKNLDAIPKTWGDADPQKYKAVTTLFQEYLQMVYTPAQQLKVAMLHTLSSSTALFDSSGTVNDTLDERTRHKEHRGETHSGNNVKRTDAPDERTQRKENKREACDGKDIERKDPTKHKRKPNKPQKSKRPSSDSESAVTSDTETDDSSSEDETPPRKRHVEGKGNRRQSKYDSSSDLEDSNDGNSTPTPITSDSVINSAITRLSQSPDLPSQYKILFAIKGVLTVWFRLLSVFSHFEASTEFENLSAKLPTLHRPEEIAWWVNRARKAYPMIHDVDAFSTKWWQWWIAMQPEWRKIKDNSLTMERRHCAFDKSVSCAIDAWDKLDRPGQNGFLNLICCLGWWAEERVKVLQAEAEAEDLPCLEDWTEKCEDGHDWLMGVANLIWAMECLMASHKAVTDLNTLRPARLLVATCSKCYTFLDPSLCTVVHSKPPHLPKVVTHVANDNTQYPMFKLPQHKVPWIYGKLLCQHPAYNHLTTPRISAIYPGPSEDGKQQVE</sequence>
<dbReference type="AlphaFoldDB" id="A0A9P5ZTE5"/>
<dbReference type="OrthoDB" id="2803783at2759"/>
<comment type="caution">
    <text evidence="2">The sequence shown here is derived from an EMBL/GenBank/DDBJ whole genome shotgun (WGS) entry which is preliminary data.</text>
</comment>
<evidence type="ECO:0000256" key="1">
    <source>
        <dbReference type="SAM" id="MobiDB-lite"/>
    </source>
</evidence>
<feature type="compositionally biased region" description="Basic residues" evidence="1">
    <location>
        <begin position="413"/>
        <end position="425"/>
    </location>
</feature>
<feature type="compositionally biased region" description="Polar residues" evidence="1">
    <location>
        <begin position="439"/>
        <end position="450"/>
    </location>
</feature>
<feature type="compositionally biased region" description="Basic and acidic residues" evidence="1">
    <location>
        <begin position="342"/>
        <end position="370"/>
    </location>
</feature>
<accession>A0A9P5ZTE5</accession>
<evidence type="ECO:0000313" key="2">
    <source>
        <dbReference type="EMBL" id="KAF9491476.1"/>
    </source>
</evidence>
<dbReference type="Proteomes" id="UP000807025">
    <property type="component" value="Unassembled WGS sequence"/>
</dbReference>
<keyword evidence="3" id="KW-1185">Reference proteome</keyword>
<organism evidence="2 3">
    <name type="scientific">Pleurotus eryngii</name>
    <name type="common">Boletus of the steppes</name>
    <dbReference type="NCBI Taxonomy" id="5323"/>
    <lineage>
        <taxon>Eukaryota</taxon>
        <taxon>Fungi</taxon>
        <taxon>Dikarya</taxon>
        <taxon>Basidiomycota</taxon>
        <taxon>Agaricomycotina</taxon>
        <taxon>Agaricomycetes</taxon>
        <taxon>Agaricomycetidae</taxon>
        <taxon>Agaricales</taxon>
        <taxon>Pleurotineae</taxon>
        <taxon>Pleurotaceae</taxon>
        <taxon>Pleurotus</taxon>
    </lineage>
</organism>
<dbReference type="EMBL" id="MU154618">
    <property type="protein sequence ID" value="KAF9491476.1"/>
    <property type="molecule type" value="Genomic_DNA"/>
</dbReference>